<dbReference type="GO" id="GO:0008124">
    <property type="term" value="F:4-alpha-hydroxytetrahydrobiopterin dehydratase activity"/>
    <property type="evidence" value="ECO:0007669"/>
    <property type="project" value="UniProtKB-EC"/>
</dbReference>
<comment type="caution">
    <text evidence="6">The sequence shown here is derived from an EMBL/GenBank/DDBJ whole genome shotgun (WGS) entry which is preliminary data.</text>
</comment>
<dbReference type="AlphaFoldDB" id="A0A6A0AXT3"/>
<evidence type="ECO:0000313" key="6">
    <source>
        <dbReference type="EMBL" id="GFH36784.1"/>
    </source>
</evidence>
<evidence type="ECO:0000256" key="2">
    <source>
        <dbReference type="ARBA" id="ARBA00006472"/>
    </source>
</evidence>
<dbReference type="EMBL" id="BLLG01000007">
    <property type="protein sequence ID" value="GFH36784.1"/>
    <property type="molecule type" value="Genomic_DNA"/>
</dbReference>
<comment type="similarity">
    <text evidence="2">Belongs to the pterin-4-alpha-carbinolamine dehydratase family.</text>
</comment>
<accession>A0A6A0AXT3</accession>
<dbReference type="InterPro" id="IPR001533">
    <property type="entry name" value="Pterin_deHydtase"/>
</dbReference>
<gene>
    <name evidence="6" type="ORF">SCWH03_30170</name>
</gene>
<evidence type="ECO:0000256" key="5">
    <source>
        <dbReference type="ARBA" id="ARBA00023239"/>
    </source>
</evidence>
<dbReference type="Proteomes" id="UP000484988">
    <property type="component" value="Unassembled WGS sequence"/>
</dbReference>
<dbReference type="EC" id="4.2.1.96" evidence="3"/>
<reference evidence="6 7" key="1">
    <citation type="submission" date="2020-02" db="EMBL/GenBank/DDBJ databases">
        <title>Whole Genome Shotgun Sequence of Streptomyces sp. strain CWH03.</title>
        <authorList>
            <person name="Dohra H."/>
            <person name="Kodani S."/>
            <person name="Yamamura H."/>
        </authorList>
    </citation>
    <scope>NUCLEOTIDE SEQUENCE [LARGE SCALE GENOMIC DNA]</scope>
    <source>
        <strain evidence="6 7">CWH03</strain>
    </source>
</reference>
<protein>
    <recommendedName>
        <fullName evidence="4">Putative pterin-4-alpha-carbinolamine dehydratase</fullName>
        <ecNumber evidence="3">4.2.1.96</ecNumber>
    </recommendedName>
</protein>
<dbReference type="RefSeq" id="WP_216854748.1">
    <property type="nucleotide sequence ID" value="NZ_BLLG01000007.1"/>
</dbReference>
<dbReference type="CDD" id="cd00488">
    <property type="entry name" value="PCD_DCoH"/>
    <property type="match status" value="1"/>
</dbReference>
<keyword evidence="7" id="KW-1185">Reference proteome</keyword>
<name>A0A6A0AXT3_9ACTN</name>
<evidence type="ECO:0000313" key="7">
    <source>
        <dbReference type="Proteomes" id="UP000484988"/>
    </source>
</evidence>
<proteinExistence type="inferred from homology"/>
<dbReference type="Pfam" id="PF01329">
    <property type="entry name" value="Pterin_4a"/>
    <property type="match status" value="1"/>
</dbReference>
<evidence type="ECO:0000256" key="4">
    <source>
        <dbReference type="ARBA" id="ARBA00021735"/>
    </source>
</evidence>
<evidence type="ECO:0000256" key="3">
    <source>
        <dbReference type="ARBA" id="ARBA00013252"/>
    </source>
</evidence>
<dbReference type="PANTHER" id="PTHR12599:SF0">
    <property type="entry name" value="PTERIN-4-ALPHA-CARBINOLAMINE DEHYDRATASE"/>
    <property type="match status" value="1"/>
</dbReference>
<comment type="catalytic activity">
    <reaction evidence="1">
        <text>(4aS,6R)-4a-hydroxy-L-erythro-5,6,7,8-tetrahydrobiopterin = (6R)-L-erythro-6,7-dihydrobiopterin + H2O</text>
        <dbReference type="Rhea" id="RHEA:11920"/>
        <dbReference type="ChEBI" id="CHEBI:15377"/>
        <dbReference type="ChEBI" id="CHEBI:15642"/>
        <dbReference type="ChEBI" id="CHEBI:43120"/>
        <dbReference type="EC" id="4.2.1.96"/>
    </reaction>
</comment>
<evidence type="ECO:0000256" key="1">
    <source>
        <dbReference type="ARBA" id="ARBA00001554"/>
    </source>
</evidence>
<sequence length="123" mass="13767">MTANESRTDDGFPPTDHRACQGSAVTLDTAAVQRRLGRVPEWELRQGHLCRTFHCVTFRQSLALVEAIADIAEKLNHHPNLSWENKREVTVVLWTHKMDGLTGLDFDLAADIDTAYSALQVPV</sequence>
<dbReference type="InterPro" id="IPR036428">
    <property type="entry name" value="PCD_sf"/>
</dbReference>
<organism evidence="6 7">
    <name type="scientific">Streptomyces pacificus</name>
    <dbReference type="NCBI Taxonomy" id="2705029"/>
    <lineage>
        <taxon>Bacteria</taxon>
        <taxon>Bacillati</taxon>
        <taxon>Actinomycetota</taxon>
        <taxon>Actinomycetes</taxon>
        <taxon>Kitasatosporales</taxon>
        <taxon>Streptomycetaceae</taxon>
        <taxon>Streptomyces</taxon>
    </lineage>
</organism>
<dbReference type="PANTHER" id="PTHR12599">
    <property type="entry name" value="PTERIN-4-ALPHA-CARBINOLAMINE DEHYDRATASE"/>
    <property type="match status" value="1"/>
</dbReference>
<dbReference type="GO" id="GO:0006729">
    <property type="term" value="P:tetrahydrobiopterin biosynthetic process"/>
    <property type="evidence" value="ECO:0007669"/>
    <property type="project" value="InterPro"/>
</dbReference>
<keyword evidence="5" id="KW-0456">Lyase</keyword>
<dbReference type="Gene3D" id="3.30.1360.20">
    <property type="entry name" value="Transcriptional coactivator/pterin dehydratase"/>
    <property type="match status" value="1"/>
</dbReference>
<dbReference type="SUPFAM" id="SSF55248">
    <property type="entry name" value="PCD-like"/>
    <property type="match status" value="1"/>
</dbReference>